<reference evidence="2 3" key="1">
    <citation type="journal article" date="2019" name="Nat. Ecol. Evol.">
        <title>Megaphylogeny resolves global patterns of mushroom evolution.</title>
        <authorList>
            <person name="Varga T."/>
            <person name="Krizsan K."/>
            <person name="Foldi C."/>
            <person name="Dima B."/>
            <person name="Sanchez-Garcia M."/>
            <person name="Sanchez-Ramirez S."/>
            <person name="Szollosi G.J."/>
            <person name="Szarkandi J.G."/>
            <person name="Papp V."/>
            <person name="Albert L."/>
            <person name="Andreopoulos W."/>
            <person name="Angelini C."/>
            <person name="Antonin V."/>
            <person name="Barry K.W."/>
            <person name="Bougher N.L."/>
            <person name="Buchanan P."/>
            <person name="Buyck B."/>
            <person name="Bense V."/>
            <person name="Catcheside P."/>
            <person name="Chovatia M."/>
            <person name="Cooper J."/>
            <person name="Damon W."/>
            <person name="Desjardin D."/>
            <person name="Finy P."/>
            <person name="Geml J."/>
            <person name="Haridas S."/>
            <person name="Hughes K."/>
            <person name="Justo A."/>
            <person name="Karasinski D."/>
            <person name="Kautmanova I."/>
            <person name="Kiss B."/>
            <person name="Kocsube S."/>
            <person name="Kotiranta H."/>
            <person name="LaButti K.M."/>
            <person name="Lechner B.E."/>
            <person name="Liimatainen K."/>
            <person name="Lipzen A."/>
            <person name="Lukacs Z."/>
            <person name="Mihaltcheva S."/>
            <person name="Morgado L.N."/>
            <person name="Niskanen T."/>
            <person name="Noordeloos M.E."/>
            <person name="Ohm R.A."/>
            <person name="Ortiz-Santana B."/>
            <person name="Ovrebo C."/>
            <person name="Racz N."/>
            <person name="Riley R."/>
            <person name="Savchenko A."/>
            <person name="Shiryaev A."/>
            <person name="Soop K."/>
            <person name="Spirin V."/>
            <person name="Szebenyi C."/>
            <person name="Tomsovsky M."/>
            <person name="Tulloss R.E."/>
            <person name="Uehling J."/>
            <person name="Grigoriev I.V."/>
            <person name="Vagvolgyi C."/>
            <person name="Papp T."/>
            <person name="Martin F.M."/>
            <person name="Miettinen O."/>
            <person name="Hibbett D.S."/>
            <person name="Nagy L.G."/>
        </authorList>
    </citation>
    <scope>NUCLEOTIDE SEQUENCE [LARGE SCALE GENOMIC DNA]</scope>
    <source>
        <strain evidence="2 3">CBS 962.96</strain>
    </source>
</reference>
<sequence length="413" mass="47784">MNANCDHLASHTLFPATPAQITESQRRRHKIWGEDDMTEEEYIQTDEDCAKKVYGRDGKLIVWVLAPRDVPETLDFKCSCRTFLRAAVVHFPPSFTDESKEITEQVYAYSIASVCTPPQHRGKGYAHHMMRLLHWILAPKSYLDPSMFPREWGSPPMRMAGMPEGQFSVLYSDIGDFYKDCGPTLDEEGWVIRGAENTAVWDVNEIPEALLSIPIGSSLNWKWLSESDIPSTLLIDGTYLKQPEKILFTFLPSSIESYQRDRSKMFWQKEQNPLIDTWGVEYRTAENNITAYATWSYELKPSSPRTLVFNRLRIPFITNSKVDPDSKSMRITLVYELFTRIFKMARAHKLTRIEAWDIPENVLGFVRESEGKVIERKEHLSAIKWYGKEGNGSVQWVFNERYVPDKFKVSKLS</sequence>
<dbReference type="PANTHER" id="PTHR34815:SF2">
    <property type="entry name" value="N-ACETYLTRANSFERASE DOMAIN-CONTAINING PROTEIN"/>
    <property type="match status" value="1"/>
</dbReference>
<dbReference type="Proteomes" id="UP000297245">
    <property type="component" value="Unassembled WGS sequence"/>
</dbReference>
<evidence type="ECO:0000313" key="2">
    <source>
        <dbReference type="EMBL" id="THU97866.1"/>
    </source>
</evidence>
<feature type="domain" description="LYC1 C-terminal" evidence="1">
    <location>
        <begin position="220"/>
        <end position="402"/>
    </location>
</feature>
<dbReference type="PANTHER" id="PTHR34815">
    <property type="entry name" value="LYSINE ACETYLTRANSFERASE"/>
    <property type="match status" value="1"/>
</dbReference>
<dbReference type="Pfam" id="PF22998">
    <property type="entry name" value="GNAT_LYC1-like"/>
    <property type="match status" value="1"/>
</dbReference>
<proteinExistence type="predicted"/>
<dbReference type="InterPro" id="IPR053013">
    <property type="entry name" value="LAT"/>
</dbReference>
<keyword evidence="3" id="KW-1185">Reference proteome</keyword>
<dbReference type="Gene3D" id="3.40.630.30">
    <property type="match status" value="1"/>
</dbReference>
<protein>
    <recommendedName>
        <fullName evidence="1">LYC1 C-terminal domain-containing protein</fullName>
    </recommendedName>
</protein>
<dbReference type="SUPFAM" id="SSF55729">
    <property type="entry name" value="Acyl-CoA N-acyltransferases (Nat)"/>
    <property type="match status" value="1"/>
</dbReference>
<name>A0A4S8M6G0_DENBC</name>
<evidence type="ECO:0000313" key="3">
    <source>
        <dbReference type="Proteomes" id="UP000297245"/>
    </source>
</evidence>
<dbReference type="InterPro" id="IPR055100">
    <property type="entry name" value="GNAT_LYC1-like"/>
</dbReference>
<dbReference type="OrthoDB" id="2020070at2759"/>
<evidence type="ECO:0000259" key="1">
    <source>
        <dbReference type="Pfam" id="PF22998"/>
    </source>
</evidence>
<dbReference type="InterPro" id="IPR016181">
    <property type="entry name" value="Acyl_CoA_acyltransferase"/>
</dbReference>
<dbReference type="AlphaFoldDB" id="A0A4S8M6G0"/>
<organism evidence="2 3">
    <name type="scientific">Dendrothele bispora (strain CBS 962.96)</name>
    <dbReference type="NCBI Taxonomy" id="1314807"/>
    <lineage>
        <taxon>Eukaryota</taxon>
        <taxon>Fungi</taxon>
        <taxon>Dikarya</taxon>
        <taxon>Basidiomycota</taxon>
        <taxon>Agaricomycotina</taxon>
        <taxon>Agaricomycetes</taxon>
        <taxon>Agaricomycetidae</taxon>
        <taxon>Agaricales</taxon>
        <taxon>Agaricales incertae sedis</taxon>
        <taxon>Dendrothele</taxon>
    </lineage>
</organism>
<gene>
    <name evidence="2" type="ORF">K435DRAFT_661971</name>
</gene>
<dbReference type="EMBL" id="ML179147">
    <property type="protein sequence ID" value="THU97866.1"/>
    <property type="molecule type" value="Genomic_DNA"/>
</dbReference>
<accession>A0A4S8M6G0</accession>